<dbReference type="RefSeq" id="WP_212570305.1">
    <property type="nucleotide sequence ID" value="NZ_CP073084.1"/>
</dbReference>
<comment type="cofactor">
    <cofactor evidence="11">
        <name>FAD</name>
        <dbReference type="ChEBI" id="CHEBI:57692"/>
    </cofactor>
    <text evidence="11">Binds 1 FAD per subunit.</text>
</comment>
<reference evidence="13 14" key="1">
    <citation type="submission" date="2021-04" db="EMBL/GenBank/DDBJ databases">
        <title>Complete genome sequence of a novel Streptococcus species.</title>
        <authorList>
            <person name="Teng J.L.L."/>
        </authorList>
    </citation>
    <scope>NUCLEOTIDE SEQUENCE [LARGE SCALE GENOMIC DNA]</scope>
    <source>
        <strain evidence="13 14">HKU75</strain>
    </source>
</reference>
<evidence type="ECO:0000256" key="8">
    <source>
        <dbReference type="ARBA" id="ARBA00023284"/>
    </source>
</evidence>
<proteinExistence type="inferred from homology"/>
<evidence type="ECO:0000313" key="13">
    <source>
        <dbReference type="EMBL" id="QUE54095.1"/>
    </source>
</evidence>
<keyword evidence="11" id="KW-0521">NADP</keyword>
<evidence type="ECO:0000256" key="9">
    <source>
        <dbReference type="ARBA" id="ARBA00048132"/>
    </source>
</evidence>
<dbReference type="PANTHER" id="PTHR48105">
    <property type="entry name" value="THIOREDOXIN REDUCTASE 1-RELATED-RELATED"/>
    <property type="match status" value="1"/>
</dbReference>
<name>A0ABX7YK70_9STRE</name>
<gene>
    <name evidence="13" type="primary">trxB</name>
    <name evidence="13" type="ORF">INT76_09730</name>
</gene>
<comment type="subunit">
    <text evidence="2 10">Homodimer.</text>
</comment>
<evidence type="ECO:0000259" key="12">
    <source>
        <dbReference type="Pfam" id="PF07992"/>
    </source>
</evidence>
<evidence type="ECO:0000256" key="2">
    <source>
        <dbReference type="ARBA" id="ARBA00011738"/>
    </source>
</evidence>
<dbReference type="EC" id="1.8.1.9" evidence="10"/>
<evidence type="ECO:0000256" key="11">
    <source>
        <dbReference type="RuleBase" id="RU003881"/>
    </source>
</evidence>
<dbReference type="InterPro" id="IPR023753">
    <property type="entry name" value="FAD/NAD-binding_dom"/>
</dbReference>
<accession>A0ABX7YK70</accession>
<organism evidence="13 14">
    <name type="scientific">Streptococcus oriscaviae</name>
    <dbReference type="NCBI Taxonomy" id="2781599"/>
    <lineage>
        <taxon>Bacteria</taxon>
        <taxon>Bacillati</taxon>
        <taxon>Bacillota</taxon>
        <taxon>Bacilli</taxon>
        <taxon>Lactobacillales</taxon>
        <taxon>Streptococcaceae</taxon>
        <taxon>Streptococcus</taxon>
    </lineage>
</organism>
<dbReference type="Pfam" id="PF07992">
    <property type="entry name" value="Pyr_redox_2"/>
    <property type="match status" value="1"/>
</dbReference>
<dbReference type="EMBL" id="CP073084">
    <property type="protein sequence ID" value="QUE54095.1"/>
    <property type="molecule type" value="Genomic_DNA"/>
</dbReference>
<dbReference type="Proteomes" id="UP000677616">
    <property type="component" value="Chromosome"/>
</dbReference>
<comment type="similarity">
    <text evidence="1 10">Belongs to the class-II pyridine nucleotide-disulfide oxidoreductase family.</text>
</comment>
<dbReference type="InterPro" id="IPR050097">
    <property type="entry name" value="Ferredoxin-NADP_redctase_2"/>
</dbReference>
<dbReference type="InterPro" id="IPR008255">
    <property type="entry name" value="Pyr_nucl-diS_OxRdtase_2_AS"/>
</dbReference>
<dbReference type="GO" id="GO:0004791">
    <property type="term" value="F:thioredoxin-disulfide reductase (NADPH) activity"/>
    <property type="evidence" value="ECO:0007669"/>
    <property type="project" value="UniProtKB-EC"/>
</dbReference>
<dbReference type="Gene3D" id="3.50.50.60">
    <property type="entry name" value="FAD/NAD(P)-binding domain"/>
    <property type="match status" value="2"/>
</dbReference>
<keyword evidence="8 10" id="KW-0676">Redox-active center</keyword>
<dbReference type="PRINTS" id="PR00469">
    <property type="entry name" value="PNDRDTASEII"/>
</dbReference>
<feature type="domain" description="FAD/NAD(P)-binding" evidence="12">
    <location>
        <begin position="2"/>
        <end position="289"/>
    </location>
</feature>
<dbReference type="NCBIfam" id="TIGR01292">
    <property type="entry name" value="TRX_reduct"/>
    <property type="match status" value="1"/>
</dbReference>
<keyword evidence="7" id="KW-1015">Disulfide bond</keyword>
<keyword evidence="14" id="KW-1185">Reference proteome</keyword>
<protein>
    <recommendedName>
        <fullName evidence="3 10">Thioredoxin reductase</fullName>
        <ecNumber evidence="10">1.8.1.9</ecNumber>
    </recommendedName>
</protein>
<comment type="catalytic activity">
    <reaction evidence="9 10">
        <text>[thioredoxin]-dithiol + NADP(+) = [thioredoxin]-disulfide + NADPH + H(+)</text>
        <dbReference type="Rhea" id="RHEA:20345"/>
        <dbReference type="Rhea" id="RHEA-COMP:10698"/>
        <dbReference type="Rhea" id="RHEA-COMP:10700"/>
        <dbReference type="ChEBI" id="CHEBI:15378"/>
        <dbReference type="ChEBI" id="CHEBI:29950"/>
        <dbReference type="ChEBI" id="CHEBI:50058"/>
        <dbReference type="ChEBI" id="CHEBI:57783"/>
        <dbReference type="ChEBI" id="CHEBI:58349"/>
        <dbReference type="EC" id="1.8.1.9"/>
    </reaction>
</comment>
<sequence length="305" mass="33326">MYDTIIIGAGPAGMTAALYAARSNLKVALLERGIYGGQMNNTADIENYPGYAAISGPELAEKMFEPLEKFGVEHLFGQLVKIELDGEVKKVITEDEVLEASTVVLAMGAQHRLLGVPGEETYNSRGVSYCAVCDGAFFRDQDLLVVGGGDSAVEEAIFLTQFAKSVTIVHRRDELRAQKIIQDRAFANEKISFIWDSVVEEIQGDELKVQSVRIRNVKTSQVSEHAFGGVFIYVGLDPMSESVSDLGITDEAGWIETNDLMETKQAGVFAVGDIRKKHLRQITTAVGDGAIAGQQVYNYLLEHTK</sequence>
<dbReference type="PROSITE" id="PS00573">
    <property type="entry name" value="PYRIDINE_REDOX_2"/>
    <property type="match status" value="1"/>
</dbReference>
<evidence type="ECO:0000313" key="14">
    <source>
        <dbReference type="Proteomes" id="UP000677616"/>
    </source>
</evidence>
<evidence type="ECO:0000256" key="10">
    <source>
        <dbReference type="RuleBase" id="RU003880"/>
    </source>
</evidence>
<keyword evidence="4 10" id="KW-0285">Flavoprotein</keyword>
<evidence type="ECO:0000256" key="5">
    <source>
        <dbReference type="ARBA" id="ARBA00022827"/>
    </source>
</evidence>
<evidence type="ECO:0000256" key="3">
    <source>
        <dbReference type="ARBA" id="ARBA00018719"/>
    </source>
</evidence>
<dbReference type="InterPro" id="IPR036188">
    <property type="entry name" value="FAD/NAD-bd_sf"/>
</dbReference>
<keyword evidence="6 10" id="KW-0560">Oxidoreductase</keyword>
<evidence type="ECO:0000256" key="6">
    <source>
        <dbReference type="ARBA" id="ARBA00023002"/>
    </source>
</evidence>
<dbReference type="InterPro" id="IPR005982">
    <property type="entry name" value="Thioredox_Rdtase"/>
</dbReference>
<evidence type="ECO:0000256" key="4">
    <source>
        <dbReference type="ARBA" id="ARBA00022630"/>
    </source>
</evidence>
<dbReference type="PRINTS" id="PR00368">
    <property type="entry name" value="FADPNR"/>
</dbReference>
<keyword evidence="5 10" id="KW-0274">FAD</keyword>
<dbReference type="SUPFAM" id="SSF51905">
    <property type="entry name" value="FAD/NAD(P)-binding domain"/>
    <property type="match status" value="1"/>
</dbReference>
<evidence type="ECO:0000256" key="7">
    <source>
        <dbReference type="ARBA" id="ARBA00023157"/>
    </source>
</evidence>
<evidence type="ECO:0000256" key="1">
    <source>
        <dbReference type="ARBA" id="ARBA00009333"/>
    </source>
</evidence>